<dbReference type="EMBL" id="JAGXTP010000001">
    <property type="protein sequence ID" value="MBS3848202.1"/>
    <property type="molecule type" value="Genomic_DNA"/>
</dbReference>
<organism evidence="1 2">
    <name type="scientific">Devosia litorisediminis</name>
    <dbReference type="NCBI Taxonomy" id="2829817"/>
    <lineage>
        <taxon>Bacteria</taxon>
        <taxon>Pseudomonadati</taxon>
        <taxon>Pseudomonadota</taxon>
        <taxon>Alphaproteobacteria</taxon>
        <taxon>Hyphomicrobiales</taxon>
        <taxon>Devosiaceae</taxon>
        <taxon>Devosia</taxon>
    </lineage>
</organism>
<reference evidence="1" key="1">
    <citation type="submission" date="2021-04" db="EMBL/GenBank/DDBJ databases">
        <title>Devosia litorisediminis sp. nov., isolated from a sand dune.</title>
        <authorList>
            <person name="Park S."/>
            <person name="Yoon J.-H."/>
        </authorList>
    </citation>
    <scope>NUCLEOTIDE SEQUENCE</scope>
    <source>
        <strain evidence="1">BSSL-BM10</strain>
    </source>
</reference>
<comment type="caution">
    <text evidence="1">The sequence shown here is derived from an EMBL/GenBank/DDBJ whole genome shotgun (WGS) entry which is preliminary data.</text>
</comment>
<sequence length="193" mass="21777">MHAQPVDPSVLAHCVAIVVSQNKVDGEALMRLAERLRFGAVIAHSPKLKPEPFNHRLVFFLVHFDFANTARMQLLRDLRHFPSVSLAYAPVVMFLRDASAAQIKAGIEMGFDDVINVPGEGSAIAHRLASQIGREHLYVETRTYLGPDRHRMDRFGPGPAQRQAEEPHARLFIMRTVEEGVHILRREDVHKAH</sequence>
<accession>A0A942E9S7</accession>
<proteinExistence type="predicted"/>
<dbReference type="Proteomes" id="UP000678281">
    <property type="component" value="Unassembled WGS sequence"/>
</dbReference>
<evidence type="ECO:0000313" key="2">
    <source>
        <dbReference type="Proteomes" id="UP000678281"/>
    </source>
</evidence>
<protein>
    <submittedName>
        <fullName evidence="1">Uncharacterized protein</fullName>
    </submittedName>
</protein>
<dbReference type="RefSeq" id="WP_212657766.1">
    <property type="nucleotide sequence ID" value="NZ_JAGXTP010000001.1"/>
</dbReference>
<gene>
    <name evidence="1" type="ORF">KD146_05770</name>
</gene>
<name>A0A942E9S7_9HYPH</name>
<dbReference type="AlphaFoldDB" id="A0A942E9S7"/>
<keyword evidence="2" id="KW-1185">Reference proteome</keyword>
<evidence type="ECO:0000313" key="1">
    <source>
        <dbReference type="EMBL" id="MBS3848202.1"/>
    </source>
</evidence>